<dbReference type="Gene3D" id="3.30.700.10">
    <property type="entry name" value="Glycoprotein, Type 4 Pilin"/>
    <property type="match status" value="1"/>
</dbReference>
<dbReference type="InterPro" id="IPR012902">
    <property type="entry name" value="N_methyl_site"/>
</dbReference>
<dbReference type="NCBIfam" id="TIGR02532">
    <property type="entry name" value="IV_pilin_GFxxxE"/>
    <property type="match status" value="1"/>
</dbReference>
<comment type="caution">
    <text evidence="1">The sequence shown here is derived from an EMBL/GenBank/DDBJ whole genome shotgun (WGS) entry which is preliminary data.</text>
</comment>
<dbReference type="RefSeq" id="WP_111229408.1">
    <property type="nucleotide sequence ID" value="NZ_NBIU01000006.1"/>
</dbReference>
<sequence>MNFKRRAFSLFEVLIVLILLGILSSLALPKFYAFKEGACTKKLQLQIFDVKLKIASKREQNAIGIENIDFSDVFNGLDFVQGSCYFKKQKNGVIGVNGDKKVSFILKNGILECQNTKSSKLHNKESYCDIF</sequence>
<protein>
    <submittedName>
        <fullName evidence="1">Prepilin-type cleavage/methylation domain-containing protein</fullName>
    </submittedName>
</protein>
<dbReference type="AlphaFoldDB" id="A0A2W6PP75"/>
<dbReference type="InterPro" id="IPR045584">
    <property type="entry name" value="Pilin-like"/>
</dbReference>
<gene>
    <name evidence="1" type="ORF">B6S12_03365</name>
</gene>
<evidence type="ECO:0000313" key="1">
    <source>
        <dbReference type="EMBL" id="PZT48523.1"/>
    </source>
</evidence>
<reference evidence="1 2" key="1">
    <citation type="submission" date="2017-03" db="EMBL/GenBank/DDBJ databases">
        <title>Genomic and clinical evidence uncovers the enterohepatic species Helicobacter valdiviensis as a potential human intestinal pathogen.</title>
        <authorList>
            <person name="Fresia P."/>
            <person name="Jara R."/>
            <person name="Sierra R."/>
            <person name="Ferres I."/>
            <person name="Greif G."/>
            <person name="Iraola G."/>
            <person name="Collado L."/>
        </authorList>
    </citation>
    <scope>NUCLEOTIDE SEQUENCE [LARGE SCALE GENOMIC DNA]</scope>
    <source>
        <strain evidence="1 2">WBE14</strain>
    </source>
</reference>
<evidence type="ECO:0000313" key="2">
    <source>
        <dbReference type="Proteomes" id="UP000249746"/>
    </source>
</evidence>
<dbReference type="SUPFAM" id="SSF54523">
    <property type="entry name" value="Pili subunits"/>
    <property type="match status" value="1"/>
</dbReference>
<dbReference type="Pfam" id="PF07963">
    <property type="entry name" value="N_methyl"/>
    <property type="match status" value="1"/>
</dbReference>
<dbReference type="OrthoDB" id="5324974at2"/>
<organism evidence="1 2">
    <name type="scientific">Helicobacter valdiviensis</name>
    <dbReference type="NCBI Taxonomy" id="1458358"/>
    <lineage>
        <taxon>Bacteria</taxon>
        <taxon>Pseudomonadati</taxon>
        <taxon>Campylobacterota</taxon>
        <taxon>Epsilonproteobacteria</taxon>
        <taxon>Campylobacterales</taxon>
        <taxon>Helicobacteraceae</taxon>
        <taxon>Helicobacter</taxon>
    </lineage>
</organism>
<dbReference type="EMBL" id="NBIU01000006">
    <property type="protein sequence ID" value="PZT48523.1"/>
    <property type="molecule type" value="Genomic_DNA"/>
</dbReference>
<accession>A0A2W6PP75</accession>
<proteinExistence type="predicted"/>
<dbReference type="Proteomes" id="UP000249746">
    <property type="component" value="Unassembled WGS sequence"/>
</dbReference>
<name>A0A2W6PP75_9HELI</name>
<keyword evidence="2" id="KW-1185">Reference proteome</keyword>